<evidence type="ECO:0000256" key="12">
    <source>
        <dbReference type="ARBA" id="ARBA00023136"/>
    </source>
</evidence>
<comment type="similarity">
    <text evidence="4">Belongs to the cytochrome P450 family.</text>
</comment>
<keyword evidence="9" id="KW-0560">Oxidoreductase</keyword>
<evidence type="ECO:0000256" key="8">
    <source>
        <dbReference type="ARBA" id="ARBA00022989"/>
    </source>
</evidence>
<dbReference type="PANTHER" id="PTHR24305:SF166">
    <property type="entry name" value="CYTOCHROME P450 12A4, MITOCHONDRIAL-RELATED"/>
    <property type="match status" value="1"/>
</dbReference>
<dbReference type="GO" id="GO:0020037">
    <property type="term" value="F:heme binding"/>
    <property type="evidence" value="ECO:0007669"/>
    <property type="project" value="InterPro"/>
</dbReference>
<name>A0A0C9ZAU9_9AGAM</name>
<evidence type="ECO:0000256" key="13">
    <source>
        <dbReference type="PIRSR" id="PIRSR602403-1"/>
    </source>
</evidence>
<evidence type="ECO:0000256" key="7">
    <source>
        <dbReference type="ARBA" id="ARBA00022723"/>
    </source>
</evidence>
<keyword evidence="10 13" id="KW-0408">Iron</keyword>
<dbReference type="InParanoid" id="A0A0C9ZAU9"/>
<evidence type="ECO:0008006" key="17">
    <source>
        <dbReference type="Google" id="ProtNLM"/>
    </source>
</evidence>
<accession>A0A0C9ZAU9</accession>
<keyword evidence="6" id="KW-0812">Transmembrane</keyword>
<feature type="binding site" description="axial binding residue" evidence="13">
    <location>
        <position position="472"/>
    </location>
    <ligand>
        <name>heme</name>
        <dbReference type="ChEBI" id="CHEBI:30413"/>
    </ligand>
    <ligandPart>
        <name>Fe</name>
        <dbReference type="ChEBI" id="CHEBI:18248"/>
    </ligandPart>
</feature>
<dbReference type="OrthoDB" id="1470350at2759"/>
<comment type="subcellular location">
    <subcellularLocation>
        <location evidence="2">Membrane</location>
    </subcellularLocation>
</comment>
<dbReference type="InterPro" id="IPR050121">
    <property type="entry name" value="Cytochrome_P450_monoxygenase"/>
</dbReference>
<gene>
    <name evidence="15" type="ORF">CY34DRAFT_97530</name>
</gene>
<dbReference type="InterPro" id="IPR036396">
    <property type="entry name" value="Cyt_P450_sf"/>
</dbReference>
<evidence type="ECO:0000256" key="11">
    <source>
        <dbReference type="ARBA" id="ARBA00023033"/>
    </source>
</evidence>
<dbReference type="PRINTS" id="PR00465">
    <property type="entry name" value="EP450IV"/>
</dbReference>
<dbReference type="Proteomes" id="UP000054485">
    <property type="component" value="Unassembled WGS sequence"/>
</dbReference>
<evidence type="ECO:0000256" key="10">
    <source>
        <dbReference type="ARBA" id="ARBA00023004"/>
    </source>
</evidence>
<evidence type="ECO:0000256" key="14">
    <source>
        <dbReference type="SAM" id="SignalP"/>
    </source>
</evidence>
<reference evidence="16" key="2">
    <citation type="submission" date="2015-01" db="EMBL/GenBank/DDBJ databases">
        <title>Evolutionary Origins and Diversification of the Mycorrhizal Mutualists.</title>
        <authorList>
            <consortium name="DOE Joint Genome Institute"/>
            <consortium name="Mycorrhizal Genomics Consortium"/>
            <person name="Kohler A."/>
            <person name="Kuo A."/>
            <person name="Nagy L.G."/>
            <person name="Floudas D."/>
            <person name="Copeland A."/>
            <person name="Barry K.W."/>
            <person name="Cichocki N."/>
            <person name="Veneault-Fourrey C."/>
            <person name="LaButti K."/>
            <person name="Lindquist E.A."/>
            <person name="Lipzen A."/>
            <person name="Lundell T."/>
            <person name="Morin E."/>
            <person name="Murat C."/>
            <person name="Riley R."/>
            <person name="Ohm R."/>
            <person name="Sun H."/>
            <person name="Tunlid A."/>
            <person name="Henrissat B."/>
            <person name="Grigoriev I.V."/>
            <person name="Hibbett D.S."/>
            <person name="Martin F."/>
        </authorList>
    </citation>
    <scope>NUCLEOTIDE SEQUENCE [LARGE SCALE GENOMIC DNA]</scope>
    <source>
        <strain evidence="16">UH-Slu-Lm8-n1</strain>
    </source>
</reference>
<evidence type="ECO:0000313" key="16">
    <source>
        <dbReference type="Proteomes" id="UP000054485"/>
    </source>
</evidence>
<comment type="pathway">
    <text evidence="3">Secondary metabolite biosynthesis; terpenoid biosynthesis.</text>
</comment>
<dbReference type="PRINTS" id="PR00385">
    <property type="entry name" value="P450"/>
</dbReference>
<evidence type="ECO:0000256" key="5">
    <source>
        <dbReference type="ARBA" id="ARBA00022617"/>
    </source>
</evidence>
<dbReference type="InterPro" id="IPR001128">
    <property type="entry name" value="Cyt_P450"/>
</dbReference>
<keyword evidence="11" id="KW-0503">Monooxygenase</keyword>
<keyword evidence="7 13" id="KW-0479">Metal-binding</keyword>
<dbReference type="SUPFAM" id="SSF48264">
    <property type="entry name" value="Cytochrome P450"/>
    <property type="match status" value="1"/>
</dbReference>
<feature type="signal peptide" evidence="14">
    <location>
        <begin position="1"/>
        <end position="17"/>
    </location>
</feature>
<dbReference type="PANTHER" id="PTHR24305">
    <property type="entry name" value="CYTOCHROME P450"/>
    <property type="match status" value="1"/>
</dbReference>
<dbReference type="Gene3D" id="1.10.630.10">
    <property type="entry name" value="Cytochrome P450"/>
    <property type="match status" value="1"/>
</dbReference>
<comment type="cofactor">
    <cofactor evidence="1 13">
        <name>heme</name>
        <dbReference type="ChEBI" id="CHEBI:30413"/>
    </cofactor>
</comment>
<evidence type="ECO:0000256" key="2">
    <source>
        <dbReference type="ARBA" id="ARBA00004370"/>
    </source>
</evidence>
<keyword evidence="12" id="KW-0472">Membrane</keyword>
<dbReference type="STRING" id="930992.A0A0C9ZAU9"/>
<evidence type="ECO:0000256" key="1">
    <source>
        <dbReference type="ARBA" id="ARBA00001971"/>
    </source>
</evidence>
<dbReference type="GO" id="GO:0016705">
    <property type="term" value="F:oxidoreductase activity, acting on paired donors, with incorporation or reduction of molecular oxygen"/>
    <property type="evidence" value="ECO:0007669"/>
    <property type="project" value="InterPro"/>
</dbReference>
<keyword evidence="5 13" id="KW-0349">Heme</keyword>
<dbReference type="EMBL" id="KN835719">
    <property type="protein sequence ID" value="KIK34675.1"/>
    <property type="molecule type" value="Genomic_DNA"/>
</dbReference>
<dbReference type="AlphaFoldDB" id="A0A0C9ZAU9"/>
<dbReference type="GO" id="GO:0004497">
    <property type="term" value="F:monooxygenase activity"/>
    <property type="evidence" value="ECO:0007669"/>
    <property type="project" value="UniProtKB-KW"/>
</dbReference>
<organism evidence="15 16">
    <name type="scientific">Suillus luteus UH-Slu-Lm8-n1</name>
    <dbReference type="NCBI Taxonomy" id="930992"/>
    <lineage>
        <taxon>Eukaryota</taxon>
        <taxon>Fungi</taxon>
        <taxon>Dikarya</taxon>
        <taxon>Basidiomycota</taxon>
        <taxon>Agaricomycotina</taxon>
        <taxon>Agaricomycetes</taxon>
        <taxon>Agaricomycetidae</taxon>
        <taxon>Boletales</taxon>
        <taxon>Suillineae</taxon>
        <taxon>Suillaceae</taxon>
        <taxon>Suillus</taxon>
    </lineage>
</organism>
<dbReference type="GO" id="GO:0016020">
    <property type="term" value="C:membrane"/>
    <property type="evidence" value="ECO:0007669"/>
    <property type="project" value="UniProtKB-SubCell"/>
</dbReference>
<evidence type="ECO:0000256" key="6">
    <source>
        <dbReference type="ARBA" id="ARBA00022692"/>
    </source>
</evidence>
<dbReference type="HOGENOM" id="CLU_001570_5_11_1"/>
<evidence type="ECO:0000256" key="3">
    <source>
        <dbReference type="ARBA" id="ARBA00004721"/>
    </source>
</evidence>
<feature type="non-terminal residue" evidence="15">
    <location>
        <position position="533"/>
    </location>
</feature>
<keyword evidence="8" id="KW-1133">Transmembrane helix</keyword>
<dbReference type="InterPro" id="IPR002403">
    <property type="entry name" value="Cyt_P450_E_grp-IV"/>
</dbReference>
<feature type="chain" id="PRO_5002217978" description="Cytochrome P450" evidence="14">
    <location>
        <begin position="18"/>
        <end position="533"/>
    </location>
</feature>
<dbReference type="Pfam" id="PF00067">
    <property type="entry name" value="p450"/>
    <property type="match status" value="1"/>
</dbReference>
<sequence length="533" mass="59370">AACSFAALWAFVKISRALRWRLKTTQLRGPPRTSLIYGVSHDIASSQDSGAMYERWATEYGVAYMIPSVLGQTRVVLCDPRAIAHFYARETWTYVQTPLSLTLLEASIGRGLLWSRGEAHRRQRKALTPAFSNAAIRKLTSVFYDSAYKERICDHDTKGAWDADLESSKDVSAVIEVQNWMNHISLDTIGIAGFSHDFGSLHGERASVTEVFDTFGNNQQASAVNHVFMLLASVFPIITKIPTRRTNLIKKLSATMGEISDDLLTRSRREKDVVVGERDEETSIIGLLIRSEGQDAELHMSEEEVVAQMKVLLLAGYETTSSESILWALIELSRHLDVQTRLREELIAFGADPTYDQLKVNLPYLDAVVHEILRLHPPLGELTRLAVTDDVIPLSESVHTESGEMTDRISIAKGTSITISIAAINRSSAIWGPDAKEFKPDRWLTEDGIGGKAKEVQGHRHLLTFVDGPRTCLGKDFAIAEFKTVLSVLVKNFVFEMRDGPDTPVEVVRGLSPRPRVVGEDGIGVPLRVRRYE</sequence>
<keyword evidence="14" id="KW-0732">Signal</keyword>
<keyword evidence="16" id="KW-1185">Reference proteome</keyword>
<protein>
    <recommendedName>
        <fullName evidence="17">Cytochrome P450</fullName>
    </recommendedName>
</protein>
<evidence type="ECO:0000256" key="9">
    <source>
        <dbReference type="ARBA" id="ARBA00023002"/>
    </source>
</evidence>
<evidence type="ECO:0000313" key="15">
    <source>
        <dbReference type="EMBL" id="KIK34675.1"/>
    </source>
</evidence>
<proteinExistence type="inferred from homology"/>
<dbReference type="GO" id="GO:0005506">
    <property type="term" value="F:iron ion binding"/>
    <property type="evidence" value="ECO:0007669"/>
    <property type="project" value="InterPro"/>
</dbReference>
<reference evidence="15 16" key="1">
    <citation type="submission" date="2014-04" db="EMBL/GenBank/DDBJ databases">
        <authorList>
            <consortium name="DOE Joint Genome Institute"/>
            <person name="Kuo A."/>
            <person name="Ruytinx J."/>
            <person name="Rineau F."/>
            <person name="Colpaert J."/>
            <person name="Kohler A."/>
            <person name="Nagy L.G."/>
            <person name="Floudas D."/>
            <person name="Copeland A."/>
            <person name="Barry K.W."/>
            <person name="Cichocki N."/>
            <person name="Veneault-Fourrey C."/>
            <person name="LaButti K."/>
            <person name="Lindquist E.A."/>
            <person name="Lipzen A."/>
            <person name="Lundell T."/>
            <person name="Morin E."/>
            <person name="Murat C."/>
            <person name="Sun H."/>
            <person name="Tunlid A."/>
            <person name="Henrissat B."/>
            <person name="Grigoriev I.V."/>
            <person name="Hibbett D.S."/>
            <person name="Martin F."/>
            <person name="Nordberg H.P."/>
            <person name="Cantor M.N."/>
            <person name="Hua S.X."/>
        </authorList>
    </citation>
    <scope>NUCLEOTIDE SEQUENCE [LARGE SCALE GENOMIC DNA]</scope>
    <source>
        <strain evidence="15 16">UH-Slu-Lm8-n1</strain>
    </source>
</reference>
<evidence type="ECO:0000256" key="4">
    <source>
        <dbReference type="ARBA" id="ARBA00010617"/>
    </source>
</evidence>